<dbReference type="PANTHER" id="PTHR33983:SF17">
    <property type="match status" value="1"/>
</dbReference>
<organism evidence="1">
    <name type="scientific">Solanum chacoense</name>
    <name type="common">Chaco potato</name>
    <dbReference type="NCBI Taxonomy" id="4108"/>
    <lineage>
        <taxon>Eukaryota</taxon>
        <taxon>Viridiplantae</taxon>
        <taxon>Streptophyta</taxon>
        <taxon>Embryophyta</taxon>
        <taxon>Tracheophyta</taxon>
        <taxon>Spermatophyta</taxon>
        <taxon>Magnoliopsida</taxon>
        <taxon>eudicotyledons</taxon>
        <taxon>Gunneridae</taxon>
        <taxon>Pentapetalae</taxon>
        <taxon>asterids</taxon>
        <taxon>lamiids</taxon>
        <taxon>Solanales</taxon>
        <taxon>Solanaceae</taxon>
        <taxon>Solanoideae</taxon>
        <taxon>Solaneae</taxon>
        <taxon>Solanum</taxon>
    </lineage>
</organism>
<reference evidence="1" key="1">
    <citation type="submission" date="2015-12" db="EMBL/GenBank/DDBJ databases">
        <title>Gene expression during late stages of embryo sac development: a critical building block for successful pollen-pistil interactions.</title>
        <authorList>
            <person name="Liu Y."/>
            <person name="Joly V."/>
            <person name="Sabar M."/>
            <person name="Matton D.P."/>
        </authorList>
    </citation>
    <scope>NUCLEOTIDE SEQUENCE</scope>
</reference>
<sequence>MGKYVEMLDAGAKIANRIRAHYPQTSGLYYHPPTNGHDPSNEIVMSNNATSPMEYFSSKADYHDMDNKDLILFIAIG</sequence>
<dbReference type="AlphaFoldDB" id="A0A0V0GWH1"/>
<name>A0A0V0GWH1_SOLCH</name>
<dbReference type="PANTHER" id="PTHR33983">
    <property type="entry name" value="OS07G0185900 PROTEIN"/>
    <property type="match status" value="1"/>
</dbReference>
<accession>A0A0V0GWH1</accession>
<protein>
    <submittedName>
        <fullName evidence="1">Putative ovule protein</fullName>
    </submittedName>
</protein>
<proteinExistence type="predicted"/>
<dbReference type="EMBL" id="GEDG01029820">
    <property type="protein sequence ID" value="JAP12301.1"/>
    <property type="molecule type" value="Transcribed_RNA"/>
</dbReference>
<evidence type="ECO:0000313" key="1">
    <source>
        <dbReference type="EMBL" id="JAP12301.1"/>
    </source>
</evidence>